<dbReference type="Proteomes" id="UP000288805">
    <property type="component" value="Unassembled WGS sequence"/>
</dbReference>
<dbReference type="EMBL" id="QGNW01000266">
    <property type="protein sequence ID" value="RVW80442.1"/>
    <property type="molecule type" value="Genomic_DNA"/>
</dbReference>
<comment type="caution">
    <text evidence="1">The sequence shown here is derived from an EMBL/GenBank/DDBJ whole genome shotgun (WGS) entry which is preliminary data.</text>
</comment>
<evidence type="ECO:0000313" key="1">
    <source>
        <dbReference type="EMBL" id="RVW80442.1"/>
    </source>
</evidence>
<dbReference type="AlphaFoldDB" id="A0A438H7K6"/>
<name>A0A438H7K6_VITVI</name>
<evidence type="ECO:0000313" key="2">
    <source>
        <dbReference type="Proteomes" id="UP000288805"/>
    </source>
</evidence>
<reference evidence="1 2" key="1">
    <citation type="journal article" date="2018" name="PLoS Genet.">
        <title>Population sequencing reveals clonal diversity and ancestral inbreeding in the grapevine cultivar Chardonnay.</title>
        <authorList>
            <person name="Roach M.J."/>
            <person name="Johnson D.L."/>
            <person name="Bohlmann J."/>
            <person name="van Vuuren H.J."/>
            <person name="Jones S.J."/>
            <person name="Pretorius I.S."/>
            <person name="Schmidt S.A."/>
            <person name="Borneman A.R."/>
        </authorList>
    </citation>
    <scope>NUCLEOTIDE SEQUENCE [LARGE SCALE GENOMIC DNA]</scope>
    <source>
        <strain evidence="2">cv. Chardonnay</strain>
        <tissue evidence="1">Leaf</tissue>
    </source>
</reference>
<dbReference type="OrthoDB" id="8068875at2759"/>
<gene>
    <name evidence="1" type="ORF">CK203_042295</name>
</gene>
<proteinExistence type="predicted"/>
<protein>
    <submittedName>
        <fullName evidence="1">Uncharacterized protein</fullName>
    </submittedName>
</protein>
<organism evidence="1 2">
    <name type="scientific">Vitis vinifera</name>
    <name type="common">Grape</name>
    <dbReference type="NCBI Taxonomy" id="29760"/>
    <lineage>
        <taxon>Eukaryota</taxon>
        <taxon>Viridiplantae</taxon>
        <taxon>Streptophyta</taxon>
        <taxon>Embryophyta</taxon>
        <taxon>Tracheophyta</taxon>
        <taxon>Spermatophyta</taxon>
        <taxon>Magnoliopsida</taxon>
        <taxon>eudicotyledons</taxon>
        <taxon>Gunneridae</taxon>
        <taxon>Pentapetalae</taxon>
        <taxon>rosids</taxon>
        <taxon>Vitales</taxon>
        <taxon>Vitaceae</taxon>
        <taxon>Viteae</taxon>
        <taxon>Vitis</taxon>
    </lineage>
</organism>
<accession>A0A438H7K6</accession>
<sequence length="103" mass="10940">MRKFDQNAFVSCNSPPDSHLERHRVVDARSCPSSCSAESARPDSRLQFFVRMISEGNTLVIHANSDDTRGVAAPPDSVDYGDSGDGAAADIQREAAAVGAVFG</sequence>